<accession>A0AAD9YKK8</accession>
<evidence type="ECO:0000313" key="3">
    <source>
        <dbReference type="EMBL" id="KAK2771398.1"/>
    </source>
</evidence>
<dbReference type="Proteomes" id="UP001281614">
    <property type="component" value="Unassembled WGS sequence"/>
</dbReference>
<proteinExistence type="predicted"/>
<evidence type="ECO:0000313" key="4">
    <source>
        <dbReference type="Proteomes" id="UP001281614"/>
    </source>
</evidence>
<evidence type="ECO:0000259" key="2">
    <source>
        <dbReference type="PROSITE" id="PS50013"/>
    </source>
</evidence>
<sequence length="189" mass="22194">MNILENLWQRWLSIRNQNCDDPIDYSTAEIKGHRSVQSIHARYDMHVRWTSFARTRERWEPEGFVQLRAPELLFAYWKSAGGRTCGEHWYPLLAVGDKTTRDGGKALVVLWEGSPETSEEPYERMVSLYPEIVRRYEEQPMGNTTFSPAHRLHCRQRRTAVNGERRRVGRKGKLRKPTGRERVTHGKIC</sequence>
<feature type="region of interest" description="Disordered" evidence="1">
    <location>
        <begin position="162"/>
        <end position="189"/>
    </location>
</feature>
<dbReference type="AlphaFoldDB" id="A0AAD9YKK8"/>
<comment type="caution">
    <text evidence="3">The sequence shown here is derived from an EMBL/GenBank/DDBJ whole genome shotgun (WGS) entry which is preliminary data.</text>
</comment>
<dbReference type="InterPro" id="IPR000953">
    <property type="entry name" value="Chromo/chromo_shadow_dom"/>
</dbReference>
<organism evidence="3 4">
    <name type="scientific">Colletotrichum kahawae</name>
    <name type="common">Coffee berry disease fungus</name>
    <dbReference type="NCBI Taxonomy" id="34407"/>
    <lineage>
        <taxon>Eukaryota</taxon>
        <taxon>Fungi</taxon>
        <taxon>Dikarya</taxon>
        <taxon>Ascomycota</taxon>
        <taxon>Pezizomycotina</taxon>
        <taxon>Sordariomycetes</taxon>
        <taxon>Hypocreomycetidae</taxon>
        <taxon>Glomerellales</taxon>
        <taxon>Glomerellaceae</taxon>
        <taxon>Colletotrichum</taxon>
        <taxon>Colletotrichum gloeosporioides species complex</taxon>
    </lineage>
</organism>
<feature type="compositionally biased region" description="Basic residues" evidence="1">
    <location>
        <begin position="167"/>
        <end position="177"/>
    </location>
</feature>
<protein>
    <submittedName>
        <fullName evidence="3">Chromo domain-containing protein</fullName>
    </submittedName>
</protein>
<reference evidence="3" key="1">
    <citation type="submission" date="2023-02" db="EMBL/GenBank/DDBJ databases">
        <title>Colletotrichum kahawae CIFC_Que2 genome sequencing and assembly.</title>
        <authorList>
            <person name="Baroncelli R."/>
        </authorList>
    </citation>
    <scope>NUCLEOTIDE SEQUENCE</scope>
    <source>
        <strain evidence="3">CIFC_Que2</strain>
    </source>
</reference>
<evidence type="ECO:0000256" key="1">
    <source>
        <dbReference type="SAM" id="MobiDB-lite"/>
    </source>
</evidence>
<name>A0AAD9YKK8_COLKA</name>
<feature type="compositionally biased region" description="Basic and acidic residues" evidence="1">
    <location>
        <begin position="178"/>
        <end position="189"/>
    </location>
</feature>
<keyword evidence="4" id="KW-1185">Reference proteome</keyword>
<gene>
    <name evidence="3" type="ORF">CKAH01_14320</name>
</gene>
<feature type="domain" description="Chromo" evidence="2">
    <location>
        <begin position="25"/>
        <end position="78"/>
    </location>
</feature>
<dbReference type="EMBL" id="VYYT01000080">
    <property type="protein sequence ID" value="KAK2771398.1"/>
    <property type="molecule type" value="Genomic_DNA"/>
</dbReference>
<dbReference type="PROSITE" id="PS50013">
    <property type="entry name" value="CHROMO_2"/>
    <property type="match status" value="1"/>
</dbReference>